<dbReference type="PANTHER" id="PTHR35535:SF1">
    <property type="entry name" value="HEAT SHOCK PROTEIN HSLJ"/>
    <property type="match status" value="1"/>
</dbReference>
<keyword evidence="3" id="KW-1185">Reference proteome</keyword>
<dbReference type="RefSeq" id="WP_065993443.1">
    <property type="nucleotide sequence ID" value="NZ_CP029397.2"/>
</dbReference>
<dbReference type="Proteomes" id="UP000245977">
    <property type="component" value="Chromosome"/>
</dbReference>
<proteinExistence type="predicted"/>
<evidence type="ECO:0000313" key="2">
    <source>
        <dbReference type="EMBL" id="AWL30062.1"/>
    </source>
</evidence>
<accession>A0A2S2FI77</accession>
<dbReference type="Gene3D" id="2.40.128.270">
    <property type="match status" value="1"/>
</dbReference>
<dbReference type="Pfam" id="PF03724">
    <property type="entry name" value="META"/>
    <property type="match status" value="1"/>
</dbReference>
<dbReference type="AlphaFoldDB" id="A0A2S2FI77"/>
<dbReference type="InterPro" id="IPR005184">
    <property type="entry name" value="DUF306_Meta_HslJ"/>
</dbReference>
<protein>
    <submittedName>
        <fullName evidence="2">META domain-containing protein</fullName>
    </submittedName>
</protein>
<dbReference type="EMBL" id="CP029397">
    <property type="protein sequence ID" value="AWL30062.1"/>
    <property type="molecule type" value="Genomic_DNA"/>
</dbReference>
<dbReference type="PROSITE" id="PS51257">
    <property type="entry name" value="PROKAR_LIPOPROTEIN"/>
    <property type="match status" value="1"/>
</dbReference>
<gene>
    <name evidence="2" type="ORF">DJ533_16540</name>
</gene>
<dbReference type="InterPro" id="IPR038670">
    <property type="entry name" value="HslJ-like_sf"/>
</dbReference>
<dbReference type="PANTHER" id="PTHR35535">
    <property type="entry name" value="HEAT SHOCK PROTEIN HSLJ"/>
    <property type="match status" value="1"/>
</dbReference>
<evidence type="ECO:0000313" key="3">
    <source>
        <dbReference type="Proteomes" id="UP000245977"/>
    </source>
</evidence>
<feature type="domain" description="DUF306" evidence="1">
    <location>
        <begin position="32"/>
        <end position="138"/>
    </location>
</feature>
<dbReference type="InterPro" id="IPR053147">
    <property type="entry name" value="Hsp_HslJ-like"/>
</dbReference>
<organism evidence="2 3">
    <name type="scientific">Acinetobacter defluvii</name>
    <dbReference type="NCBI Taxonomy" id="1871111"/>
    <lineage>
        <taxon>Bacteria</taxon>
        <taxon>Pseudomonadati</taxon>
        <taxon>Pseudomonadota</taxon>
        <taxon>Gammaproteobacteria</taxon>
        <taxon>Moraxellales</taxon>
        <taxon>Moraxellaceae</taxon>
        <taxon>Acinetobacter</taxon>
    </lineage>
</organism>
<dbReference type="STRING" id="1871111.GCA_001704615_02581"/>
<evidence type="ECO:0000259" key="1">
    <source>
        <dbReference type="Pfam" id="PF03724"/>
    </source>
</evidence>
<reference evidence="2" key="1">
    <citation type="submission" date="2019-08" db="EMBL/GenBank/DDBJ databases">
        <title>The complete genome of Acinetobacter defluvii strain WCHAD010030.</title>
        <authorList>
            <person name="Hu Y."/>
            <person name="Qin J."/>
            <person name="Feng Y."/>
            <person name="Zong Z."/>
        </authorList>
    </citation>
    <scope>NUCLEOTIDE SEQUENCE</scope>
    <source>
        <strain evidence="2">WCHA30</strain>
    </source>
</reference>
<sequence length="140" mass="15616">MLKHLLWVGLTSTVFVGCATTNTVKQQENLALLQNKVWVMTHIGTTEYKQKTDSPVIQFGSDLRVSGADGCNRVMGHYAVKDYHLNLGEIASTKMLCPNNTDVVAKYNTALKQVMGYQVYAKTLKLVDKYGNVVLQYKTP</sequence>
<name>A0A2S2FI77_9GAMM</name>
<dbReference type="KEGG" id="adv:DJ533_16540"/>
<dbReference type="OrthoDB" id="5348860at2"/>